<evidence type="ECO:0000256" key="2">
    <source>
        <dbReference type="ARBA" id="ARBA00007282"/>
    </source>
</evidence>
<gene>
    <name evidence="12" type="ORF">V8G54_023119</name>
</gene>
<feature type="domain" description="Wax synthase" evidence="11">
    <location>
        <begin position="226"/>
        <end position="312"/>
    </location>
</feature>
<evidence type="ECO:0000256" key="7">
    <source>
        <dbReference type="ARBA" id="ARBA00023136"/>
    </source>
</evidence>
<dbReference type="EMBL" id="CP144694">
    <property type="protein sequence ID" value="WVZ02313.1"/>
    <property type="molecule type" value="Genomic_DNA"/>
</dbReference>
<feature type="transmembrane region" description="Helical" evidence="10">
    <location>
        <begin position="725"/>
        <end position="745"/>
    </location>
</feature>
<dbReference type="InterPro" id="IPR032805">
    <property type="entry name" value="Wax_synthase_dom"/>
</dbReference>
<evidence type="ECO:0000313" key="12">
    <source>
        <dbReference type="EMBL" id="WVZ02313.1"/>
    </source>
</evidence>
<feature type="domain" description="Wax synthase" evidence="11">
    <location>
        <begin position="611"/>
        <end position="696"/>
    </location>
</feature>
<organism evidence="12 13">
    <name type="scientific">Vigna mungo</name>
    <name type="common">Black gram</name>
    <name type="synonym">Phaseolus mungo</name>
    <dbReference type="NCBI Taxonomy" id="3915"/>
    <lineage>
        <taxon>Eukaryota</taxon>
        <taxon>Viridiplantae</taxon>
        <taxon>Streptophyta</taxon>
        <taxon>Embryophyta</taxon>
        <taxon>Tracheophyta</taxon>
        <taxon>Spermatophyta</taxon>
        <taxon>Magnoliopsida</taxon>
        <taxon>eudicotyledons</taxon>
        <taxon>Gunneridae</taxon>
        <taxon>Pentapetalae</taxon>
        <taxon>rosids</taxon>
        <taxon>fabids</taxon>
        <taxon>Fabales</taxon>
        <taxon>Fabaceae</taxon>
        <taxon>Papilionoideae</taxon>
        <taxon>50 kb inversion clade</taxon>
        <taxon>NPAAA clade</taxon>
        <taxon>indigoferoid/millettioid clade</taxon>
        <taxon>Phaseoleae</taxon>
        <taxon>Vigna</taxon>
    </lineage>
</organism>
<sequence length="779" mass="87167">MEGEIMNLMKVWFSIVVSLSYCYWIRKLVPAGTIRLFLFLPIVFLFIVLPLSLSSMQFCGITGFFIAWLGNFKLLLLAFDKGPLSSDAFISLPRFVVVACLPIKIQKNPPRSTTIQCSSAENGKTPHPDSSKRSGFDTNPSSIKPNSVTKQNLSEVSSKKAGGTPLQGYALKGIAVGILVKIYDYSESINPNVLMCMYCFHIYFVLEIILAAVAAAAKTMLGMEMEPQFKNPMLSTSLQDFWGRRWNLIVSSILRPTVYEPTMKAASKVVGPRWASLPAVMSTFVVSGLMHELILFYMARSEPTFRMTCFFLLHGMCLMVEIALKRTLTGRWRLPRFLSGLLTVVFFMATCFSLFLPEFIRCRMHARAVEEYVALGHLLTSLVAVMEGEIMNLMKVWLSVVVSLCYCYWIRKLIPAGTMRLFLFLPIVFLFIVLPLSLSSVHFCGTTGFFIAWLGNFKLLLLAFDKGPLSSDAFISLPRFVAVACLPIKIQKNPPRSTTIQCSSAENGKTPHPDSSKRSGFDTNPSSIKPNSVTKQNLSAVSSKKAGGTPLLGYALKGIAVGILVKIYDYSESINPNVLMCMYCFHIYFVLEIILAVVAAAAKTMLGMELEPQFKNPLLSTSLQDFWGRRWNLMVTSILRPTVYEPTMKAALMVVGPTWAPLPAVMSTFVVSGFMHELILFYLGRLEPTFRMTCFFLLHGMCLMVEIALKRALTGRWRLPRFLSGPLTVVFFMATCFSLFVPEFIRCRIDVRAFEEYAALGHLLTPLSSSFSAIFHKKS</sequence>
<keyword evidence="13" id="KW-1185">Reference proteome</keyword>
<dbReference type="GO" id="GO:0008374">
    <property type="term" value="F:O-acyltransferase activity"/>
    <property type="evidence" value="ECO:0007669"/>
    <property type="project" value="InterPro"/>
</dbReference>
<reference evidence="12 13" key="1">
    <citation type="journal article" date="2023" name="Life. Sci Alliance">
        <title>Evolutionary insights into 3D genome organization and epigenetic landscape of Vigna mungo.</title>
        <authorList>
            <person name="Junaid A."/>
            <person name="Singh B."/>
            <person name="Bhatia S."/>
        </authorList>
    </citation>
    <scope>NUCLEOTIDE SEQUENCE [LARGE SCALE GENOMIC DNA]</scope>
    <source>
        <strain evidence="12">Urdbean</strain>
    </source>
</reference>
<evidence type="ECO:0000256" key="6">
    <source>
        <dbReference type="ARBA" id="ARBA00023098"/>
    </source>
</evidence>
<feature type="compositionally biased region" description="Polar residues" evidence="9">
    <location>
        <begin position="136"/>
        <end position="156"/>
    </location>
</feature>
<feature type="transmembrane region" description="Helical" evidence="10">
    <location>
        <begin position="390"/>
        <end position="409"/>
    </location>
</feature>
<proteinExistence type="inferred from homology"/>
<evidence type="ECO:0000256" key="5">
    <source>
        <dbReference type="ARBA" id="ARBA00022989"/>
    </source>
</evidence>
<feature type="region of interest" description="Disordered" evidence="9">
    <location>
        <begin position="494"/>
        <end position="536"/>
    </location>
</feature>
<feature type="compositionally biased region" description="Basic and acidic residues" evidence="9">
    <location>
        <begin position="124"/>
        <end position="135"/>
    </location>
</feature>
<feature type="transmembrane region" description="Helical" evidence="10">
    <location>
        <begin position="6"/>
        <end position="24"/>
    </location>
</feature>
<feature type="transmembrane region" description="Helical" evidence="10">
    <location>
        <begin position="580"/>
        <end position="602"/>
    </location>
</feature>
<keyword evidence="3" id="KW-0808">Transferase</keyword>
<feature type="transmembrane region" description="Helical" evidence="10">
    <location>
        <begin position="336"/>
        <end position="356"/>
    </location>
</feature>
<keyword evidence="7 10" id="KW-0472">Membrane</keyword>
<evidence type="ECO:0000256" key="9">
    <source>
        <dbReference type="SAM" id="MobiDB-lite"/>
    </source>
</evidence>
<feature type="compositionally biased region" description="Polar residues" evidence="9">
    <location>
        <begin position="494"/>
        <end position="507"/>
    </location>
</feature>
<feature type="transmembrane region" description="Helical" evidence="10">
    <location>
        <begin position="551"/>
        <end position="568"/>
    </location>
</feature>
<dbReference type="PANTHER" id="PTHR31595">
    <property type="entry name" value="LONG-CHAIN-ALCOHOL O-FATTY-ACYLTRANSFERASE 3-RELATED"/>
    <property type="match status" value="1"/>
</dbReference>
<name>A0AAQ3RR98_VIGMU</name>
<dbReference type="GO" id="GO:0016020">
    <property type="term" value="C:membrane"/>
    <property type="evidence" value="ECO:0007669"/>
    <property type="project" value="UniProtKB-SubCell"/>
</dbReference>
<keyword evidence="8" id="KW-0012">Acyltransferase</keyword>
<dbReference type="AlphaFoldDB" id="A0AAQ3RR98"/>
<feature type="transmembrane region" description="Helical" evidence="10">
    <location>
        <begin position="421"/>
        <end position="454"/>
    </location>
</feature>
<keyword evidence="4 10" id="KW-0812">Transmembrane</keyword>
<keyword evidence="5 10" id="KW-1133">Transmembrane helix</keyword>
<feature type="compositionally biased region" description="Basic and acidic residues" evidence="9">
    <location>
        <begin position="509"/>
        <end position="520"/>
    </location>
</feature>
<feature type="compositionally biased region" description="Polar residues" evidence="9">
    <location>
        <begin position="521"/>
        <end position="536"/>
    </location>
</feature>
<evidence type="ECO:0000259" key="11">
    <source>
        <dbReference type="Pfam" id="PF13813"/>
    </source>
</evidence>
<evidence type="ECO:0000256" key="4">
    <source>
        <dbReference type="ARBA" id="ARBA00022692"/>
    </source>
</evidence>
<comment type="subcellular location">
    <subcellularLocation>
        <location evidence="1">Membrane</location>
        <topology evidence="1">Multi-pass membrane protein</topology>
    </subcellularLocation>
</comment>
<comment type="similarity">
    <text evidence="2">Belongs to the wax synthase family.</text>
</comment>
<protein>
    <recommendedName>
        <fullName evidence="11">Wax synthase domain-containing protein</fullName>
    </recommendedName>
</protein>
<dbReference type="Pfam" id="PF13813">
    <property type="entry name" value="MBOAT_2"/>
    <property type="match status" value="2"/>
</dbReference>
<feature type="transmembrane region" description="Helical" evidence="10">
    <location>
        <begin position="192"/>
        <end position="217"/>
    </location>
</feature>
<evidence type="ECO:0000256" key="1">
    <source>
        <dbReference type="ARBA" id="ARBA00004141"/>
    </source>
</evidence>
<evidence type="ECO:0000313" key="13">
    <source>
        <dbReference type="Proteomes" id="UP001374535"/>
    </source>
</evidence>
<evidence type="ECO:0000256" key="8">
    <source>
        <dbReference type="ARBA" id="ARBA00023315"/>
    </source>
</evidence>
<accession>A0AAQ3RR98</accession>
<feature type="transmembrane region" description="Helical" evidence="10">
    <location>
        <begin position="695"/>
        <end position="713"/>
    </location>
</feature>
<feature type="compositionally biased region" description="Polar residues" evidence="9">
    <location>
        <begin position="109"/>
        <end position="122"/>
    </location>
</feature>
<feature type="region of interest" description="Disordered" evidence="9">
    <location>
        <begin position="109"/>
        <end position="160"/>
    </location>
</feature>
<dbReference type="InterPro" id="IPR044851">
    <property type="entry name" value="Wax_synthase"/>
</dbReference>
<dbReference type="GO" id="GO:0006629">
    <property type="term" value="P:lipid metabolic process"/>
    <property type="evidence" value="ECO:0007669"/>
    <property type="project" value="UniProtKB-KW"/>
</dbReference>
<keyword evidence="6" id="KW-0443">Lipid metabolism</keyword>
<dbReference type="PANTHER" id="PTHR31595:SF46">
    <property type="entry name" value="ACYL-COA--STEROL O-ACYLTRANSFERASE 1"/>
    <property type="match status" value="1"/>
</dbReference>
<evidence type="ECO:0000256" key="3">
    <source>
        <dbReference type="ARBA" id="ARBA00022679"/>
    </source>
</evidence>
<dbReference type="Proteomes" id="UP001374535">
    <property type="component" value="Chromosome 7"/>
</dbReference>
<feature type="transmembrane region" description="Helical" evidence="10">
    <location>
        <begin position="274"/>
        <end position="299"/>
    </location>
</feature>
<feature type="transmembrane region" description="Helical" evidence="10">
    <location>
        <begin position="36"/>
        <end position="68"/>
    </location>
</feature>
<evidence type="ECO:0000256" key="10">
    <source>
        <dbReference type="SAM" id="Phobius"/>
    </source>
</evidence>